<evidence type="ECO:0000256" key="5">
    <source>
        <dbReference type="ARBA" id="ARBA00022970"/>
    </source>
</evidence>
<evidence type="ECO:0000256" key="2">
    <source>
        <dbReference type="ARBA" id="ARBA00022448"/>
    </source>
</evidence>
<evidence type="ECO:0000313" key="11">
    <source>
        <dbReference type="EMBL" id="SUI90336.1"/>
    </source>
</evidence>
<dbReference type="Proteomes" id="UP001558101">
    <property type="component" value="Unassembled WGS sequence"/>
</dbReference>
<keyword evidence="3" id="KW-1003">Cell membrane</keyword>
<keyword evidence="5" id="KW-0029">Amino-acid transport</keyword>
<keyword evidence="6 8" id="KW-1133">Transmembrane helix</keyword>
<feature type="transmembrane region" description="Helical" evidence="8">
    <location>
        <begin position="376"/>
        <end position="402"/>
    </location>
</feature>
<dbReference type="GO" id="GO:0005886">
    <property type="term" value="C:plasma membrane"/>
    <property type="evidence" value="ECO:0007669"/>
    <property type="project" value="UniProtKB-SubCell"/>
</dbReference>
<feature type="transmembrane region" description="Helical" evidence="8">
    <location>
        <begin position="422"/>
        <end position="439"/>
    </location>
</feature>
<dbReference type="PANTHER" id="PTHR43495:SF2">
    <property type="entry name" value="D-SERINE_D-ALANINE_GLYCINE TRANSPORTER"/>
    <property type="match status" value="1"/>
</dbReference>
<feature type="transmembrane region" description="Helical" evidence="8">
    <location>
        <begin position="31"/>
        <end position="47"/>
    </location>
</feature>
<evidence type="ECO:0000256" key="8">
    <source>
        <dbReference type="SAM" id="Phobius"/>
    </source>
</evidence>
<dbReference type="FunFam" id="1.20.1740.10:FF:000001">
    <property type="entry name" value="Amino acid permease"/>
    <property type="match status" value="1"/>
</dbReference>
<evidence type="ECO:0000259" key="9">
    <source>
        <dbReference type="Pfam" id="PF00324"/>
    </source>
</evidence>
<dbReference type="GO" id="GO:0006865">
    <property type="term" value="P:amino acid transport"/>
    <property type="evidence" value="ECO:0007669"/>
    <property type="project" value="UniProtKB-KW"/>
</dbReference>
<feature type="transmembrane region" description="Helical" evidence="8">
    <location>
        <begin position="211"/>
        <end position="235"/>
    </location>
</feature>
<keyword evidence="4 8" id="KW-0812">Transmembrane</keyword>
<dbReference type="InterPro" id="IPR004841">
    <property type="entry name" value="AA-permease/SLC12A_dom"/>
</dbReference>
<protein>
    <submittedName>
        <fullName evidence="10">Amino acid permease</fullName>
    </submittedName>
    <submittedName>
        <fullName evidence="11">D-serine/D-alanine/glycine transporter</fullName>
    </submittedName>
</protein>
<dbReference type="GO" id="GO:0055085">
    <property type="term" value="P:transmembrane transport"/>
    <property type="evidence" value="ECO:0007669"/>
    <property type="project" value="InterPro"/>
</dbReference>
<proteinExistence type="predicted"/>
<dbReference type="EMBL" id="JBFQXQ010000001">
    <property type="protein sequence ID" value="MEX3172154.1"/>
    <property type="molecule type" value="Genomic_DNA"/>
</dbReference>
<feature type="transmembrane region" description="Helical" evidence="8">
    <location>
        <begin position="140"/>
        <end position="158"/>
    </location>
</feature>
<dbReference type="PANTHER" id="PTHR43495">
    <property type="entry name" value="GABA PERMEASE"/>
    <property type="match status" value="1"/>
</dbReference>
<dbReference type="Gene3D" id="1.20.1740.10">
    <property type="entry name" value="Amino acid/polyamine transporter I"/>
    <property type="match status" value="1"/>
</dbReference>
<dbReference type="RefSeq" id="WP_012145200.1">
    <property type="nucleotide sequence ID" value="NZ_CAMIRW010000007.1"/>
</dbReference>
<feature type="transmembrane region" description="Helical" evidence="8">
    <location>
        <begin position="256"/>
        <end position="278"/>
    </location>
</feature>
<feature type="transmembrane region" description="Helical" evidence="8">
    <location>
        <begin position="53"/>
        <end position="75"/>
    </location>
</feature>
<sequence length="485" mass="53828">MTKSKQHRLNTLSTEGHDCAQTLQRGLSERHIQLISIGGAIGTGLFMGSGKTIALSGTSIVLTYVIVGFFMFMVMRAMGELLLTKLDYRSFADFVSEYLGPKASFFLGWSYWLSWVVTCIADVVVCGGYVQYWYPEVSPWLPALLTLGLLCLFNMLSVKMFGEAEFWFAIIKVIAIIALILTGAWMVFIGWTSPDGVKASVSNITDPNIFMPHGIFGFFAGFQIAIFSCTGIELLGTMSAETKNPQKVLPKAINVIPVRIIIFYVFSMLAIIAVTSWSHVSPDSSPFVMLFDQAGLPAAAAVINFVALTSAMSSANSGVYSSTRMLYGLSMEKHAHGQFKILSRTTAIPIRSLMFSCFCMVVGTMLLILMPNVMTLFTIVSTVAAILVVYSWGMILVAYLVYRKQRPELHERSTFKMPGGVIMTWLTLAFFAFTLVLMVFDRDTLIALCSMPLWFIALALVWRFRIKNSLAREGYVYYQAGQEAE</sequence>
<dbReference type="AlphaFoldDB" id="A0A380AZP3"/>
<accession>A0A380AZP3</accession>
<evidence type="ECO:0000256" key="1">
    <source>
        <dbReference type="ARBA" id="ARBA00004429"/>
    </source>
</evidence>
<keyword evidence="2" id="KW-0813">Transport</keyword>
<dbReference type="EMBL" id="UGYN01000002">
    <property type="protein sequence ID" value="SUI90336.1"/>
    <property type="molecule type" value="Genomic_DNA"/>
</dbReference>
<comment type="subcellular location">
    <subcellularLocation>
        <location evidence="1">Cell inner membrane</location>
        <topology evidence="1">Multi-pass membrane protein</topology>
    </subcellularLocation>
</comment>
<evidence type="ECO:0000313" key="13">
    <source>
        <dbReference type="Proteomes" id="UP001558101"/>
    </source>
</evidence>
<dbReference type="PIRSF" id="PIRSF006060">
    <property type="entry name" value="AA_transporter"/>
    <property type="match status" value="1"/>
</dbReference>
<evidence type="ECO:0000256" key="7">
    <source>
        <dbReference type="ARBA" id="ARBA00023136"/>
    </source>
</evidence>
<feature type="transmembrane region" description="Helical" evidence="8">
    <location>
        <begin position="112"/>
        <end position="134"/>
    </location>
</feature>
<evidence type="ECO:0000313" key="12">
    <source>
        <dbReference type="Proteomes" id="UP000255529"/>
    </source>
</evidence>
<name>A0A380AZP3_9GAMM</name>
<feature type="transmembrane region" description="Helical" evidence="8">
    <location>
        <begin position="348"/>
        <end position="370"/>
    </location>
</feature>
<dbReference type="Pfam" id="PF00324">
    <property type="entry name" value="AA_permease"/>
    <property type="match status" value="1"/>
</dbReference>
<feature type="domain" description="Amino acid permease/ SLC12A" evidence="9">
    <location>
        <begin position="31"/>
        <end position="472"/>
    </location>
</feature>
<reference evidence="10 13" key="2">
    <citation type="submission" date="2024-07" db="EMBL/GenBank/DDBJ databases">
        <title>Genomes of novel Serratia strains from suburban soil.</title>
        <authorList>
            <person name="Markert E.X."/>
            <person name="Severe K."/>
            <person name="Severe L."/>
            <person name="Twing K.I."/>
            <person name="Ward L.M."/>
        </authorList>
    </citation>
    <scope>NUCLEOTIDE SEQUENCE [LARGE SCALE GENOMIC DNA]</scope>
    <source>
        <strain evidence="10 13">3C-UT</strain>
    </source>
</reference>
<organism evidence="11 12">
    <name type="scientific">Serratia quinivorans</name>
    <dbReference type="NCBI Taxonomy" id="137545"/>
    <lineage>
        <taxon>Bacteria</taxon>
        <taxon>Pseudomonadati</taxon>
        <taxon>Pseudomonadota</taxon>
        <taxon>Gammaproteobacteria</taxon>
        <taxon>Enterobacterales</taxon>
        <taxon>Yersiniaceae</taxon>
        <taxon>Serratia</taxon>
    </lineage>
</organism>
<evidence type="ECO:0000256" key="4">
    <source>
        <dbReference type="ARBA" id="ARBA00022692"/>
    </source>
</evidence>
<keyword evidence="13" id="KW-1185">Reference proteome</keyword>
<reference evidence="11 12" key="1">
    <citation type="submission" date="2018-06" db="EMBL/GenBank/DDBJ databases">
        <authorList>
            <consortium name="Pathogen Informatics"/>
            <person name="Doyle S."/>
        </authorList>
    </citation>
    <scope>NUCLEOTIDE SEQUENCE [LARGE SCALE GENOMIC DNA]</scope>
    <source>
        <strain evidence="11 12">NCTC11544</strain>
    </source>
</reference>
<gene>
    <name evidence="11" type="primary">cycA_3</name>
    <name evidence="10" type="ORF">AB4M04_08655</name>
    <name evidence="11" type="ORF">NCTC11544_05284</name>
</gene>
<keyword evidence="7 8" id="KW-0472">Membrane</keyword>
<evidence type="ECO:0000256" key="6">
    <source>
        <dbReference type="ARBA" id="ARBA00022989"/>
    </source>
</evidence>
<evidence type="ECO:0000256" key="3">
    <source>
        <dbReference type="ARBA" id="ARBA00022475"/>
    </source>
</evidence>
<feature type="transmembrane region" description="Helical" evidence="8">
    <location>
        <begin position="170"/>
        <end position="191"/>
    </location>
</feature>
<evidence type="ECO:0000313" key="10">
    <source>
        <dbReference type="EMBL" id="MEX3172154.1"/>
    </source>
</evidence>
<dbReference type="Proteomes" id="UP000255529">
    <property type="component" value="Unassembled WGS sequence"/>
</dbReference>
<feature type="transmembrane region" description="Helical" evidence="8">
    <location>
        <begin position="298"/>
        <end position="327"/>
    </location>
</feature>
<feature type="transmembrane region" description="Helical" evidence="8">
    <location>
        <begin position="445"/>
        <end position="462"/>
    </location>
</feature>